<reference evidence="3" key="1">
    <citation type="submission" date="2016-06" db="EMBL/GenBank/DDBJ databases">
        <authorList>
            <person name="Radolfova-Krizova L."/>
            <person name="Nemec A."/>
        </authorList>
    </citation>
    <scope>NUCLEOTIDE SEQUENCE [LARGE SCALE GENOMIC DNA]</scope>
    <source>
        <strain evidence="3">ANC 4275</strain>
    </source>
</reference>
<accession>A0A1A7R777</accession>
<dbReference type="AlphaFoldDB" id="A0A1A7R777"/>
<dbReference type="RefSeq" id="WP_067765120.1">
    <property type="nucleotide sequence ID" value="NZ_LZDS01000026.1"/>
</dbReference>
<feature type="transmembrane region" description="Helical" evidence="1">
    <location>
        <begin position="311"/>
        <end position="328"/>
    </location>
</feature>
<protein>
    <submittedName>
        <fullName evidence="2">Uncharacterized protein</fullName>
    </submittedName>
</protein>
<feature type="transmembrane region" description="Helical" evidence="1">
    <location>
        <begin position="17"/>
        <end position="36"/>
    </location>
</feature>
<keyword evidence="3" id="KW-1185">Reference proteome</keyword>
<name>A0A1A7R777_9GAMM</name>
<evidence type="ECO:0000313" key="2">
    <source>
        <dbReference type="EMBL" id="OBX28105.1"/>
    </source>
</evidence>
<feature type="transmembrane region" description="Helical" evidence="1">
    <location>
        <begin position="334"/>
        <end position="352"/>
    </location>
</feature>
<keyword evidence="1" id="KW-0472">Membrane</keyword>
<dbReference type="Proteomes" id="UP000185753">
    <property type="component" value="Unassembled WGS sequence"/>
</dbReference>
<proteinExistence type="predicted"/>
<dbReference type="EMBL" id="LZDS01000026">
    <property type="protein sequence ID" value="OBX28105.1"/>
    <property type="molecule type" value="Genomic_DNA"/>
</dbReference>
<keyword evidence="1" id="KW-0812">Transmembrane</keyword>
<feature type="transmembrane region" description="Helical" evidence="1">
    <location>
        <begin position="239"/>
        <end position="256"/>
    </location>
</feature>
<sequence>MFIHVDAESNKRALKQYLTAFIFLIILFCPFAIYLVSCTPKSEIEQHLATPPSLYESETNSLINSNQQWQIPAVQISDDNFSFDESNPALEQMTAGAFWSSPAISLQNQTDQLYVYIDFAGQQQTRKDLEIAVLPICILDNNESPCMKAGLHAEGQIFHISTKEKTEYHTLNTNKSWIFYGHHFQENYIIPPNATLKFIVKGNIPEHLSIQWLRLTFSTNPIVEQQQSFMLNEQGSVKFKYLLALLPLFIFALIHVYQGFESLRNLTIGGLAALLFAINTIIWDIQYMVIGCLILCFASVCYCFENRYYRLLYLSGYLIIAGYAQQYYDGFNKAFFTQTGLILIIGLSMYFLESNEA</sequence>
<evidence type="ECO:0000256" key="1">
    <source>
        <dbReference type="SAM" id="Phobius"/>
    </source>
</evidence>
<keyword evidence="1" id="KW-1133">Transmembrane helix</keyword>
<dbReference type="OrthoDB" id="6678653at2"/>
<evidence type="ECO:0000313" key="3">
    <source>
        <dbReference type="Proteomes" id="UP000185753"/>
    </source>
</evidence>
<gene>
    <name evidence="2" type="ORF">A9J31_05945</name>
</gene>
<comment type="caution">
    <text evidence="2">The sequence shown here is derived from an EMBL/GenBank/DDBJ whole genome shotgun (WGS) entry which is preliminary data.</text>
</comment>
<organism evidence="2 3">
    <name type="scientific">Acinetobacter gandensis</name>
    <dbReference type="NCBI Taxonomy" id="1443941"/>
    <lineage>
        <taxon>Bacteria</taxon>
        <taxon>Pseudomonadati</taxon>
        <taxon>Pseudomonadota</taxon>
        <taxon>Gammaproteobacteria</taxon>
        <taxon>Moraxellales</taxon>
        <taxon>Moraxellaceae</taxon>
        <taxon>Acinetobacter</taxon>
    </lineage>
</organism>